<accession>A0A4Z2EXN2</accession>
<evidence type="ECO:0000313" key="2">
    <source>
        <dbReference type="EMBL" id="TNN33370.1"/>
    </source>
</evidence>
<keyword evidence="3" id="KW-1185">Reference proteome</keyword>
<organism evidence="2 3">
    <name type="scientific">Liparis tanakae</name>
    <name type="common">Tanaka's snailfish</name>
    <dbReference type="NCBI Taxonomy" id="230148"/>
    <lineage>
        <taxon>Eukaryota</taxon>
        <taxon>Metazoa</taxon>
        <taxon>Chordata</taxon>
        <taxon>Craniata</taxon>
        <taxon>Vertebrata</taxon>
        <taxon>Euteleostomi</taxon>
        <taxon>Actinopterygii</taxon>
        <taxon>Neopterygii</taxon>
        <taxon>Teleostei</taxon>
        <taxon>Neoteleostei</taxon>
        <taxon>Acanthomorphata</taxon>
        <taxon>Eupercaria</taxon>
        <taxon>Perciformes</taxon>
        <taxon>Cottioidei</taxon>
        <taxon>Cottales</taxon>
        <taxon>Liparidae</taxon>
        <taxon>Liparis</taxon>
    </lineage>
</organism>
<reference evidence="2 3" key="1">
    <citation type="submission" date="2019-03" db="EMBL/GenBank/DDBJ databases">
        <title>First draft genome of Liparis tanakae, snailfish: a comprehensive survey of snailfish specific genes.</title>
        <authorList>
            <person name="Kim W."/>
            <person name="Song I."/>
            <person name="Jeong J.-H."/>
            <person name="Kim D."/>
            <person name="Kim S."/>
            <person name="Ryu S."/>
            <person name="Song J.Y."/>
            <person name="Lee S.K."/>
        </authorList>
    </citation>
    <scope>NUCLEOTIDE SEQUENCE [LARGE SCALE GENOMIC DNA]</scope>
    <source>
        <tissue evidence="2">Muscle</tissue>
    </source>
</reference>
<dbReference type="EMBL" id="SRLO01002263">
    <property type="protein sequence ID" value="TNN33370.1"/>
    <property type="molecule type" value="Genomic_DNA"/>
</dbReference>
<gene>
    <name evidence="2" type="ORF">EYF80_056466</name>
</gene>
<feature type="region of interest" description="Disordered" evidence="1">
    <location>
        <begin position="1"/>
        <end position="27"/>
    </location>
</feature>
<protein>
    <submittedName>
        <fullName evidence="2">Uncharacterized protein</fullName>
    </submittedName>
</protein>
<dbReference type="Proteomes" id="UP000314294">
    <property type="component" value="Unassembled WGS sequence"/>
</dbReference>
<proteinExistence type="predicted"/>
<name>A0A4Z2EXN2_9TELE</name>
<feature type="compositionally biased region" description="Basic and acidic residues" evidence="1">
    <location>
        <begin position="1"/>
        <end position="12"/>
    </location>
</feature>
<comment type="caution">
    <text evidence="2">The sequence shown here is derived from an EMBL/GenBank/DDBJ whole genome shotgun (WGS) entry which is preliminary data.</text>
</comment>
<evidence type="ECO:0000313" key="3">
    <source>
        <dbReference type="Proteomes" id="UP000314294"/>
    </source>
</evidence>
<evidence type="ECO:0000256" key="1">
    <source>
        <dbReference type="SAM" id="MobiDB-lite"/>
    </source>
</evidence>
<dbReference type="AlphaFoldDB" id="A0A4Z2EXN2"/>
<sequence length="65" mass="7492">MDVTVLRRREAASHWSADGVRPSRPMRGREMTQHFPMRGFPLSQLTNQVYPVGQVCDDVRASLRH</sequence>